<proteinExistence type="predicted"/>
<evidence type="ECO:0008006" key="4">
    <source>
        <dbReference type="Google" id="ProtNLM"/>
    </source>
</evidence>
<feature type="transmembrane region" description="Helical" evidence="1">
    <location>
        <begin position="86"/>
        <end position="107"/>
    </location>
</feature>
<accession>A0A1W7ADR1</accession>
<dbReference type="Pfam" id="PF11188">
    <property type="entry name" value="DUF2975"/>
    <property type="match status" value="1"/>
</dbReference>
<keyword evidence="1" id="KW-0472">Membrane</keyword>
<keyword evidence="3" id="KW-1185">Reference proteome</keyword>
<dbReference type="AlphaFoldDB" id="A0A1W7ADR1"/>
<evidence type="ECO:0000313" key="3">
    <source>
        <dbReference type="Proteomes" id="UP000194154"/>
    </source>
</evidence>
<evidence type="ECO:0000256" key="1">
    <source>
        <dbReference type="SAM" id="Phobius"/>
    </source>
</evidence>
<feature type="transmembrane region" description="Helical" evidence="1">
    <location>
        <begin position="174"/>
        <end position="195"/>
    </location>
</feature>
<dbReference type="InterPro" id="IPR021354">
    <property type="entry name" value="DUF2975"/>
</dbReference>
<dbReference type="RefSeq" id="WP_086043281.1">
    <property type="nucleotide sequence ID" value="NZ_CBCRZA010000007.1"/>
</dbReference>
<dbReference type="GeneID" id="35296239"/>
<dbReference type="EMBL" id="CP021059">
    <property type="protein sequence ID" value="ARQ07745.1"/>
    <property type="molecule type" value="Genomic_DNA"/>
</dbReference>
<keyword evidence="1" id="KW-1133">Transmembrane helix</keyword>
<gene>
    <name evidence="2" type="ORF">MCCS_21560</name>
</gene>
<name>A0A1W7ADR1_9STAP</name>
<organism evidence="2 3">
    <name type="scientific">Macrococcoides canis</name>
    <dbReference type="NCBI Taxonomy" id="1855823"/>
    <lineage>
        <taxon>Bacteria</taxon>
        <taxon>Bacillati</taxon>
        <taxon>Bacillota</taxon>
        <taxon>Bacilli</taxon>
        <taxon>Bacillales</taxon>
        <taxon>Staphylococcaceae</taxon>
        <taxon>Macrococcoides</taxon>
    </lineage>
</organism>
<dbReference type="OrthoDB" id="2084134at2"/>
<protein>
    <recommendedName>
        <fullName evidence="4">DUF2975 domain-containing protein</fullName>
    </recommendedName>
</protein>
<feature type="transmembrane region" description="Helical" evidence="1">
    <location>
        <begin position="18"/>
        <end position="41"/>
    </location>
</feature>
<feature type="transmembrane region" description="Helical" evidence="1">
    <location>
        <begin position="128"/>
        <end position="154"/>
    </location>
</feature>
<dbReference type="STRING" id="1855823.MCCS_21560"/>
<sequence>MNKNSVSRFKGLLKVMDIIYLIGVVLAAVGTVVLAGLTIFISTLSEETLNKFLQADNSKIMLSIGGMNYEFTKSFIGEQLAVNKGLLISLLIIAILNAVIFLLMMWFARKLIHAFSKNEVFSNRNGKFIETIAILFIFVGHSYKLMVTLISVFIDKSLNLSHYLIDTDVINKVSYNLFNLDWNVILIAVTIWFIGRAFRYGAYLQDEYDATV</sequence>
<evidence type="ECO:0000313" key="2">
    <source>
        <dbReference type="EMBL" id="ARQ07745.1"/>
    </source>
</evidence>
<dbReference type="KEGG" id="mcak:MCCS_21560"/>
<dbReference type="Proteomes" id="UP000194154">
    <property type="component" value="Chromosome"/>
</dbReference>
<keyword evidence="1" id="KW-0812">Transmembrane</keyword>
<reference evidence="2 3" key="1">
    <citation type="journal article" date="2017" name="Int. J. Syst. Evol. Microbiol.">
        <title>Macrococcus canis sp. nov., a skin bacterium associated with infections in dogs.</title>
        <authorList>
            <person name="Gobeli Brawand S."/>
            <person name="Cotting K."/>
            <person name="Gomez-Sanz E."/>
            <person name="Collaud A."/>
            <person name="Thomann A."/>
            <person name="Brodard I."/>
            <person name="Rodriguez-Campos S."/>
            <person name="Strauss C."/>
            <person name="Perreten V."/>
        </authorList>
    </citation>
    <scope>NUCLEOTIDE SEQUENCE [LARGE SCALE GENOMIC DNA]</scope>
    <source>
        <strain evidence="2 3">KM45013</strain>
    </source>
</reference>